<organism evidence="2 3">
    <name type="scientific">Tepidimicrobium xylanilyticum</name>
    <dbReference type="NCBI Taxonomy" id="1123352"/>
    <lineage>
        <taxon>Bacteria</taxon>
        <taxon>Bacillati</taxon>
        <taxon>Bacillota</taxon>
        <taxon>Tissierellia</taxon>
        <taxon>Tissierellales</taxon>
        <taxon>Tepidimicrobiaceae</taxon>
        <taxon>Tepidimicrobium</taxon>
    </lineage>
</organism>
<reference evidence="2 3" key="1">
    <citation type="submission" date="2016-10" db="EMBL/GenBank/DDBJ databases">
        <authorList>
            <person name="de Groot N.N."/>
        </authorList>
    </citation>
    <scope>NUCLEOTIDE SEQUENCE [LARGE SCALE GENOMIC DNA]</scope>
    <source>
        <strain evidence="2 3">DSM 23310</strain>
    </source>
</reference>
<dbReference type="RefSeq" id="WP_093750663.1">
    <property type="nucleotide sequence ID" value="NZ_BSYN01000002.1"/>
</dbReference>
<evidence type="ECO:0000313" key="3">
    <source>
        <dbReference type="Proteomes" id="UP000198828"/>
    </source>
</evidence>
<keyword evidence="3" id="KW-1185">Reference proteome</keyword>
<keyword evidence="1" id="KW-0472">Membrane</keyword>
<feature type="transmembrane region" description="Helical" evidence="1">
    <location>
        <begin position="138"/>
        <end position="159"/>
    </location>
</feature>
<proteinExistence type="predicted"/>
<dbReference type="GO" id="GO:0016020">
    <property type="term" value="C:membrane"/>
    <property type="evidence" value="ECO:0007669"/>
    <property type="project" value="InterPro"/>
</dbReference>
<dbReference type="InterPro" id="IPR009825">
    <property type="entry name" value="ECF_substrate-spec-like"/>
</dbReference>
<feature type="transmembrane region" description="Helical" evidence="1">
    <location>
        <begin position="79"/>
        <end position="98"/>
    </location>
</feature>
<gene>
    <name evidence="2" type="ORF">SAMN05660923_00558</name>
</gene>
<keyword evidence="1" id="KW-1133">Transmembrane helix</keyword>
<dbReference type="Pfam" id="PF07155">
    <property type="entry name" value="ECF-ribofla_trS"/>
    <property type="match status" value="1"/>
</dbReference>
<protein>
    <submittedName>
        <fullName evidence="2">ECF transporter S component, folate family</fullName>
    </submittedName>
</protein>
<dbReference type="Gene3D" id="1.10.1760.20">
    <property type="match status" value="1"/>
</dbReference>
<dbReference type="EMBL" id="FNNG01000002">
    <property type="protein sequence ID" value="SDW35659.1"/>
    <property type="molecule type" value="Genomic_DNA"/>
</dbReference>
<dbReference type="NCBIfam" id="TIGR04518">
    <property type="entry name" value="ECF_S_folT_fam"/>
    <property type="match status" value="1"/>
</dbReference>
<dbReference type="Proteomes" id="UP000198828">
    <property type="component" value="Unassembled WGS sequence"/>
</dbReference>
<feature type="transmembrane region" description="Helical" evidence="1">
    <location>
        <begin position="44"/>
        <end position="73"/>
    </location>
</feature>
<feature type="transmembrane region" description="Helical" evidence="1">
    <location>
        <begin position="12"/>
        <end position="32"/>
    </location>
</feature>
<sequence>MRRLNTRNIAYYALLIGLNVVLTRVGSIRIGGGGLEIIRIGFGGFPIIFAGIVFGPVAGAIVGAIGDIIGMIISPIGPYMPHFTLNAALTGVIPGLIMMRCKDKDCKTSFINLFVAIAVGQVITSIVLWAYFMRTLFSIPLATILPGRIISQLVNIPIYSYMMKVILSRLPLALDTK</sequence>
<evidence type="ECO:0000313" key="2">
    <source>
        <dbReference type="EMBL" id="SDW35659.1"/>
    </source>
</evidence>
<evidence type="ECO:0000256" key="1">
    <source>
        <dbReference type="SAM" id="Phobius"/>
    </source>
</evidence>
<feature type="transmembrane region" description="Helical" evidence="1">
    <location>
        <begin position="110"/>
        <end position="132"/>
    </location>
</feature>
<accession>A0A1H2SX97</accession>
<dbReference type="OrthoDB" id="4624at2"/>
<name>A0A1H2SX97_9FIRM</name>
<dbReference type="AlphaFoldDB" id="A0A1H2SX97"/>
<dbReference type="InterPro" id="IPR030949">
    <property type="entry name" value="ECF_S_folate_fam"/>
</dbReference>
<keyword evidence="1" id="KW-0812">Transmembrane</keyword>